<proteinExistence type="predicted"/>
<dbReference type="AlphaFoldDB" id="A0A7W4UBQ0"/>
<comment type="caution">
    <text evidence="2">The sequence shown here is derived from an EMBL/GenBank/DDBJ whole genome shotgun (WGS) entry which is preliminary data.</text>
</comment>
<sequence length="234" mass="24553">MPTPPADRRALRERARRSGSVVAQRLLDQPLRNLGVGGAVALLAVTAAFGGLEPAAEPGLPAVVVGEPVEAGPFELTLEKVLWVDELPGVKPGEGKRWLALTATVTNTSERTATSANLRNTLGLTGVEGLVSPPDLGTDRVLSSQRLLLADASDLSPVQPGLDYELVFLFEHDASLPPPEEVTVQVVGHTWRSSTITPDVAWFDPTVVAEATLPMREAVDEGGADEDGAEGGDA</sequence>
<dbReference type="Gene3D" id="2.60.40.1240">
    <property type="match status" value="1"/>
</dbReference>
<dbReference type="EMBL" id="JACHVX010000001">
    <property type="protein sequence ID" value="MBB2921137.1"/>
    <property type="molecule type" value="Genomic_DNA"/>
</dbReference>
<keyword evidence="1" id="KW-0732">Signal</keyword>
<name>A0A7W4UBQ0_9CELL</name>
<protein>
    <recommendedName>
        <fullName evidence="4">DUF4352 domain-containing protein</fullName>
    </recommendedName>
</protein>
<evidence type="ECO:0000313" key="3">
    <source>
        <dbReference type="Proteomes" id="UP000518206"/>
    </source>
</evidence>
<dbReference type="Proteomes" id="UP000518206">
    <property type="component" value="Unassembled WGS sequence"/>
</dbReference>
<dbReference type="InterPro" id="IPR029050">
    <property type="entry name" value="Immunoprotect_excell_Ig-like"/>
</dbReference>
<accession>A0A7W4UBQ0</accession>
<reference evidence="2 3" key="1">
    <citation type="submission" date="2020-08" db="EMBL/GenBank/DDBJ databases">
        <title>The Agave Microbiome: Exploring the role of microbial communities in plant adaptations to desert environments.</title>
        <authorList>
            <person name="Partida-Martinez L.P."/>
        </authorList>
    </citation>
    <scope>NUCLEOTIDE SEQUENCE [LARGE SCALE GENOMIC DNA]</scope>
    <source>
        <strain evidence="2 3">RAS26</strain>
    </source>
</reference>
<evidence type="ECO:0008006" key="4">
    <source>
        <dbReference type="Google" id="ProtNLM"/>
    </source>
</evidence>
<dbReference type="RefSeq" id="WP_183294210.1">
    <property type="nucleotide sequence ID" value="NZ_JACHVX010000001.1"/>
</dbReference>
<reference evidence="2 3" key="2">
    <citation type="submission" date="2020-08" db="EMBL/GenBank/DDBJ databases">
        <authorList>
            <person name="Partida-Martinez L."/>
            <person name="Huntemann M."/>
            <person name="Clum A."/>
            <person name="Wang J."/>
            <person name="Palaniappan K."/>
            <person name="Ritter S."/>
            <person name="Chen I.-M."/>
            <person name="Stamatis D."/>
            <person name="Reddy T."/>
            <person name="O'Malley R."/>
            <person name="Daum C."/>
            <person name="Shapiro N."/>
            <person name="Ivanova N."/>
            <person name="Kyrpides N."/>
            <person name="Woyke T."/>
        </authorList>
    </citation>
    <scope>NUCLEOTIDE SEQUENCE [LARGE SCALE GENOMIC DNA]</scope>
    <source>
        <strain evidence="2 3">RAS26</strain>
    </source>
</reference>
<organism evidence="2 3">
    <name type="scientific">Cellulomonas cellasea</name>
    <dbReference type="NCBI Taxonomy" id="43670"/>
    <lineage>
        <taxon>Bacteria</taxon>
        <taxon>Bacillati</taxon>
        <taxon>Actinomycetota</taxon>
        <taxon>Actinomycetes</taxon>
        <taxon>Micrococcales</taxon>
        <taxon>Cellulomonadaceae</taxon>
        <taxon>Cellulomonas</taxon>
    </lineage>
</organism>
<evidence type="ECO:0000256" key="1">
    <source>
        <dbReference type="ARBA" id="ARBA00022729"/>
    </source>
</evidence>
<evidence type="ECO:0000313" key="2">
    <source>
        <dbReference type="EMBL" id="MBB2921137.1"/>
    </source>
</evidence>
<gene>
    <name evidence="2" type="ORF">FHR80_000031</name>
</gene>